<gene>
    <name evidence="1" type="ORF">CAK95_24715</name>
</gene>
<dbReference type="Pfam" id="PF09084">
    <property type="entry name" value="NMT1"/>
    <property type="match status" value="1"/>
</dbReference>
<keyword evidence="2" id="KW-1185">Reference proteome</keyword>
<sequence>MRTMTALLYAAAFAAAALAQTASAMAQDKLKLAIGQRGNWDTAISHIGEKAGIFKKHGIELEMTYTSGSGETLQPVISNSVDIGLAIGTMGAISAYGKGAPVRVIGAEATGAADYWYAKTDSGIKTLKDTNGKTIAFSSRGSSTNSIVLAFINEFKLTAKPQATGSPPSTLTAVMTGQVDVGWAAPPFGLKEMDEGKINLVAKATDAKIVAGQTIRVIAVNADTLAKKRDALIRYLQAYRETIDYMYSNDQAIKDYAEFAKIDEKMARRVRDDFFPRSIVEPDQIKGLDTLLPEAVTLKFIDKELTKEQLTELFQVPLKK</sequence>
<dbReference type="SUPFAM" id="SSF53850">
    <property type="entry name" value="Periplasmic binding protein-like II"/>
    <property type="match status" value="1"/>
</dbReference>
<organism evidence="1 2">
    <name type="scientific">Pseudorhodoplanes sinuspersici</name>
    <dbReference type="NCBI Taxonomy" id="1235591"/>
    <lineage>
        <taxon>Bacteria</taxon>
        <taxon>Pseudomonadati</taxon>
        <taxon>Pseudomonadota</taxon>
        <taxon>Alphaproteobacteria</taxon>
        <taxon>Hyphomicrobiales</taxon>
        <taxon>Pseudorhodoplanes</taxon>
    </lineage>
</organism>
<dbReference type="InterPro" id="IPR015168">
    <property type="entry name" value="SsuA/THI5"/>
</dbReference>
<evidence type="ECO:0000313" key="1">
    <source>
        <dbReference type="EMBL" id="ARQ01945.1"/>
    </source>
</evidence>
<reference evidence="1 2" key="1">
    <citation type="submission" date="2017-05" db="EMBL/GenBank/DDBJ databases">
        <title>Full genome sequence of Pseudorhodoplanes sinuspersici.</title>
        <authorList>
            <person name="Dastgheib S.M.M."/>
            <person name="Shavandi M."/>
            <person name="Tirandaz H."/>
        </authorList>
    </citation>
    <scope>NUCLEOTIDE SEQUENCE [LARGE SCALE GENOMIC DNA]</scope>
    <source>
        <strain evidence="1 2">RIPI110</strain>
    </source>
</reference>
<name>A0A1W6ZYX6_9HYPH</name>
<dbReference type="KEGG" id="psin:CAK95_24715"/>
<accession>A0A1W6ZYX6</accession>
<proteinExistence type="predicted"/>
<dbReference type="AlphaFoldDB" id="A0A1W6ZYX6"/>
<dbReference type="PANTHER" id="PTHR30024">
    <property type="entry name" value="ALIPHATIC SULFONATES-BINDING PROTEIN-RELATED"/>
    <property type="match status" value="1"/>
</dbReference>
<dbReference type="EMBL" id="CP021112">
    <property type="protein sequence ID" value="ARQ01945.1"/>
    <property type="molecule type" value="Genomic_DNA"/>
</dbReference>
<protein>
    <submittedName>
        <fullName evidence="1">Sulfonate ABC transporter</fullName>
    </submittedName>
</protein>
<evidence type="ECO:0000313" key="2">
    <source>
        <dbReference type="Proteomes" id="UP000194137"/>
    </source>
</evidence>
<dbReference type="Proteomes" id="UP000194137">
    <property type="component" value="Chromosome"/>
</dbReference>
<dbReference type="STRING" id="1235591.CAK95_24715"/>
<dbReference type="RefSeq" id="WP_086090339.1">
    <property type="nucleotide sequence ID" value="NZ_CP021112.1"/>
</dbReference>
<dbReference type="OrthoDB" id="7374754at2"/>
<dbReference type="Gene3D" id="3.40.190.10">
    <property type="entry name" value="Periplasmic binding protein-like II"/>
    <property type="match status" value="2"/>
</dbReference>